<dbReference type="AlphaFoldDB" id="A0A1V6PIH5"/>
<comment type="caution">
    <text evidence="2">The sequence shown here is derived from an EMBL/GenBank/DDBJ whole genome shotgun (WGS) entry which is preliminary data.</text>
</comment>
<organism evidence="2 3">
    <name type="scientific">Penicillium decumbens</name>
    <dbReference type="NCBI Taxonomy" id="69771"/>
    <lineage>
        <taxon>Eukaryota</taxon>
        <taxon>Fungi</taxon>
        <taxon>Dikarya</taxon>
        <taxon>Ascomycota</taxon>
        <taxon>Pezizomycotina</taxon>
        <taxon>Eurotiomycetes</taxon>
        <taxon>Eurotiomycetidae</taxon>
        <taxon>Eurotiales</taxon>
        <taxon>Aspergillaceae</taxon>
        <taxon>Penicillium</taxon>
    </lineage>
</organism>
<dbReference type="Proteomes" id="UP000191522">
    <property type="component" value="Unassembled WGS sequence"/>
</dbReference>
<evidence type="ECO:0008006" key="4">
    <source>
        <dbReference type="Google" id="ProtNLM"/>
    </source>
</evidence>
<keyword evidence="3" id="KW-1185">Reference proteome</keyword>
<evidence type="ECO:0000313" key="2">
    <source>
        <dbReference type="EMBL" id="OQD76850.1"/>
    </source>
</evidence>
<evidence type="ECO:0000313" key="3">
    <source>
        <dbReference type="Proteomes" id="UP000191522"/>
    </source>
</evidence>
<dbReference type="EMBL" id="MDYL01000003">
    <property type="protein sequence ID" value="OQD76850.1"/>
    <property type="molecule type" value="Genomic_DNA"/>
</dbReference>
<evidence type="ECO:0000256" key="1">
    <source>
        <dbReference type="SAM" id="MobiDB-lite"/>
    </source>
</evidence>
<dbReference type="OrthoDB" id="4367253at2759"/>
<dbReference type="OMA" id="QDWSFSF"/>
<feature type="compositionally biased region" description="Polar residues" evidence="1">
    <location>
        <begin position="356"/>
        <end position="366"/>
    </location>
</feature>
<feature type="region of interest" description="Disordered" evidence="1">
    <location>
        <begin position="318"/>
        <end position="342"/>
    </location>
</feature>
<name>A0A1V6PIH5_PENDC</name>
<feature type="compositionally biased region" description="Basic and acidic residues" evidence="1">
    <location>
        <begin position="440"/>
        <end position="450"/>
    </location>
</feature>
<feature type="compositionally biased region" description="Basic and acidic residues" evidence="1">
    <location>
        <begin position="324"/>
        <end position="339"/>
    </location>
</feature>
<feature type="region of interest" description="Disordered" evidence="1">
    <location>
        <begin position="428"/>
        <end position="450"/>
    </location>
</feature>
<sequence>MNPYQDGMPDGEQDAGINPTLLLRQATESLVSSNHYDPSKPPESTTTDTSWDIDPLDSGSLPWDQINPSHLPASLDSDLRGMTGGHEMDPAILDGFLESGIDTGMSSTSTFPGRSNEGALMGLAGCENQPMVSHQSSLVRELVQYLQHVNDGYRRILSGMECSQDQLRQAAQSLAYLTDHVNTLLQNQETPLPVLEPHHPPSPTESATITRYKCLECTKLDTHDKGTFTRHVNDLHYPKCKYLCPENGCPVKRPRRDQTRGHALQKHKWEPTYEELEAKKRENACPAQCPICRENLSSWKDFEKCYLKHCSYKVSSDAGVASRRGSDDHGNGGRGDEPSNKQPVEDICMEDLASAQVQSGLSSTTEPGRYPHSRSGLDGLAIHPARPLGPSHPLADGRITGDNGLTPFPANVPRRHLMPADYINRVDRHHRHGGTNRGTQDTRLETPRRESDPRCKRCLHRFSSCQRSRCCNKTESTETCHACSYRLSAFASILKDGLQMTGLPPGQQMYSNQTTVPSLLAPWYESQPANSQNIQEQSPYGNLQYGGPQFQGWTFDPSMGWNFTGTQRNSPRTNRRALAVMSLEESGLSEQEMEIPPVPDLNAIKINSGLLKMLPMMNPLKRWFSKPLGNSLSVSLSGLDLVTQIDKPSSTIPQVNPGCQCKCACRARARAELASGRQVEMNFKLRPEYRGSSHLRSRVEIVVKLLKLRSSAAASKAKRDEDKSAIAKAFERTLVDRISELPDVDSDVSDESDAESVFDEDEGDALSISSSCSDLTSLITAQPDSSACRDIPSGDLLQPIDDDEDKGNSDGNIEIEFDFDLQSALSKLSKLTGRSSTDITCDMCISDTNHVFEYLTAYILYVIMSLARSRDYGNARSDN</sequence>
<gene>
    <name evidence="2" type="ORF">PENDEC_c003G03079</name>
</gene>
<feature type="region of interest" description="Disordered" evidence="1">
    <location>
        <begin position="356"/>
        <end position="413"/>
    </location>
</feature>
<accession>A0A1V6PIH5</accession>
<protein>
    <recommendedName>
        <fullName evidence="4">C2H2-type domain-containing protein</fullName>
    </recommendedName>
</protein>
<reference evidence="3" key="1">
    <citation type="journal article" date="2017" name="Nat. Microbiol.">
        <title>Global analysis of biosynthetic gene clusters reveals vast potential of secondary metabolite production in Penicillium species.</title>
        <authorList>
            <person name="Nielsen J.C."/>
            <person name="Grijseels S."/>
            <person name="Prigent S."/>
            <person name="Ji B."/>
            <person name="Dainat J."/>
            <person name="Nielsen K.F."/>
            <person name="Frisvad J.C."/>
            <person name="Workman M."/>
            <person name="Nielsen J."/>
        </authorList>
    </citation>
    <scope>NUCLEOTIDE SEQUENCE [LARGE SCALE GENOMIC DNA]</scope>
    <source>
        <strain evidence="3">IBT 11843</strain>
    </source>
</reference>
<proteinExistence type="predicted"/>
<feature type="region of interest" description="Disordered" evidence="1">
    <location>
        <begin position="1"/>
        <end position="87"/>
    </location>
</feature>
<feature type="compositionally biased region" description="Polar residues" evidence="1">
    <location>
        <begin position="26"/>
        <end position="50"/>
    </location>
</feature>